<dbReference type="SUPFAM" id="SSF50630">
    <property type="entry name" value="Acid proteases"/>
    <property type="match status" value="1"/>
</dbReference>
<sequence length="98" mass="10694">MGICRAAAKIENVVDREQAATIPKMLVDTGSESTWVPATTLEKIGVKREKKDLAFVMANGQQITRSVGFAKVRVDKAVTVDEVVFAEKRRSAARSTQS</sequence>
<accession>A0A7W7YEV1</accession>
<keyword evidence="1" id="KW-0645">Protease</keyword>
<proteinExistence type="predicted"/>
<dbReference type="Proteomes" id="UP000590740">
    <property type="component" value="Unassembled WGS sequence"/>
</dbReference>
<dbReference type="AlphaFoldDB" id="A0A7W7YEV1"/>
<dbReference type="EMBL" id="JACHIG010000010">
    <property type="protein sequence ID" value="MBB5034575.1"/>
    <property type="molecule type" value="Genomic_DNA"/>
</dbReference>
<gene>
    <name evidence="1" type="ORF">HNQ65_004180</name>
</gene>
<dbReference type="GO" id="GO:0006508">
    <property type="term" value="P:proteolysis"/>
    <property type="evidence" value="ECO:0007669"/>
    <property type="project" value="UniProtKB-KW"/>
</dbReference>
<dbReference type="RefSeq" id="WP_184342514.1">
    <property type="nucleotide sequence ID" value="NZ_JACHIG010000010.1"/>
</dbReference>
<keyword evidence="2" id="KW-1185">Reference proteome</keyword>
<dbReference type="InterPro" id="IPR021109">
    <property type="entry name" value="Peptidase_aspartic_dom_sf"/>
</dbReference>
<dbReference type="GO" id="GO:0008233">
    <property type="term" value="F:peptidase activity"/>
    <property type="evidence" value="ECO:0007669"/>
    <property type="project" value="UniProtKB-KW"/>
</dbReference>
<organism evidence="1 2">
    <name type="scientific">Prosthecobacter vanneervenii</name>
    <dbReference type="NCBI Taxonomy" id="48466"/>
    <lineage>
        <taxon>Bacteria</taxon>
        <taxon>Pseudomonadati</taxon>
        <taxon>Verrucomicrobiota</taxon>
        <taxon>Verrucomicrobiia</taxon>
        <taxon>Verrucomicrobiales</taxon>
        <taxon>Verrucomicrobiaceae</taxon>
        <taxon>Prosthecobacter</taxon>
    </lineage>
</organism>
<name>A0A7W7YEV1_9BACT</name>
<evidence type="ECO:0000313" key="1">
    <source>
        <dbReference type="EMBL" id="MBB5034575.1"/>
    </source>
</evidence>
<protein>
    <submittedName>
        <fullName evidence="1">Putative aspartyl protease</fullName>
    </submittedName>
</protein>
<dbReference type="Gene3D" id="2.40.70.10">
    <property type="entry name" value="Acid Proteases"/>
    <property type="match status" value="1"/>
</dbReference>
<keyword evidence="1" id="KW-0378">Hydrolase</keyword>
<dbReference type="Pfam" id="PF13650">
    <property type="entry name" value="Asp_protease_2"/>
    <property type="match status" value="1"/>
</dbReference>
<reference evidence="1 2" key="1">
    <citation type="submission" date="2020-08" db="EMBL/GenBank/DDBJ databases">
        <title>Genomic Encyclopedia of Type Strains, Phase IV (KMG-IV): sequencing the most valuable type-strain genomes for metagenomic binning, comparative biology and taxonomic classification.</title>
        <authorList>
            <person name="Goeker M."/>
        </authorList>
    </citation>
    <scope>NUCLEOTIDE SEQUENCE [LARGE SCALE GENOMIC DNA]</scope>
    <source>
        <strain evidence="1 2">DSM 12252</strain>
    </source>
</reference>
<evidence type="ECO:0000313" key="2">
    <source>
        <dbReference type="Proteomes" id="UP000590740"/>
    </source>
</evidence>
<comment type="caution">
    <text evidence="1">The sequence shown here is derived from an EMBL/GenBank/DDBJ whole genome shotgun (WGS) entry which is preliminary data.</text>
</comment>